<dbReference type="Proteomes" id="UP000193144">
    <property type="component" value="Unassembled WGS sequence"/>
</dbReference>
<name>A0A1Y1XZ60_9PLEO</name>
<evidence type="ECO:0008006" key="4">
    <source>
        <dbReference type="Google" id="ProtNLM"/>
    </source>
</evidence>
<feature type="signal peptide" evidence="1">
    <location>
        <begin position="1"/>
        <end position="20"/>
    </location>
</feature>
<gene>
    <name evidence="2" type="ORF">BCR34DRAFT_620657</name>
</gene>
<feature type="chain" id="PRO_5012349993" description="Extracellular membrane protein CFEM domain-containing protein" evidence="1">
    <location>
        <begin position="21"/>
        <end position="230"/>
    </location>
</feature>
<protein>
    <recommendedName>
        <fullName evidence="4">Extracellular membrane protein CFEM domain-containing protein</fullName>
    </recommendedName>
</protein>
<evidence type="ECO:0000313" key="3">
    <source>
        <dbReference type="Proteomes" id="UP000193144"/>
    </source>
</evidence>
<dbReference type="EMBL" id="MCFA01000503">
    <property type="protein sequence ID" value="ORX90945.1"/>
    <property type="molecule type" value="Genomic_DNA"/>
</dbReference>
<comment type="caution">
    <text evidence="2">The sequence shown here is derived from an EMBL/GenBank/DDBJ whole genome shotgun (WGS) entry which is preliminary data.</text>
</comment>
<evidence type="ECO:0000256" key="1">
    <source>
        <dbReference type="SAM" id="SignalP"/>
    </source>
</evidence>
<accession>A0A1Y1XZ60</accession>
<keyword evidence="1" id="KW-0732">Signal</keyword>
<sequence length="230" mass="24371">MASLMSLLLLLLFLTAPSLAQSSKDVSITSNLGYKEQKGCVKTCLYYGVLLVTSRDVLGAINCEYPWLNDCLCRADQAPPATSFLSRCVSSNCDASGTEDFTRAVSVYDAYCRSAGYIHDGAAKSTAAITTAAIVDPNAPTVTKVSVVTETGKTSGAGILTLGLTTSLKTNLSQWATGLMAMVGVAVTTVCIGLESACCYFFQASNSQHHVYRAGLRTYAYQRAHGLKSL</sequence>
<proteinExistence type="predicted"/>
<keyword evidence="3" id="KW-1185">Reference proteome</keyword>
<dbReference type="OrthoDB" id="3793150at2759"/>
<dbReference type="AlphaFoldDB" id="A0A1Y1XZ60"/>
<evidence type="ECO:0000313" key="2">
    <source>
        <dbReference type="EMBL" id="ORX90945.1"/>
    </source>
</evidence>
<reference evidence="2 3" key="1">
    <citation type="submission" date="2016-07" db="EMBL/GenBank/DDBJ databases">
        <title>Pervasive Adenine N6-methylation of Active Genes in Fungi.</title>
        <authorList>
            <consortium name="DOE Joint Genome Institute"/>
            <person name="Mondo S.J."/>
            <person name="Dannebaum R.O."/>
            <person name="Kuo R.C."/>
            <person name="Labutti K."/>
            <person name="Haridas S."/>
            <person name="Kuo A."/>
            <person name="Salamov A."/>
            <person name="Ahrendt S.R."/>
            <person name="Lipzen A."/>
            <person name="Sullivan W."/>
            <person name="Andreopoulos W.B."/>
            <person name="Clum A."/>
            <person name="Lindquist E."/>
            <person name="Daum C."/>
            <person name="Ramamoorthy G.K."/>
            <person name="Gryganskyi A."/>
            <person name="Culley D."/>
            <person name="Magnuson J.K."/>
            <person name="James T.Y."/>
            <person name="O'Malley M.A."/>
            <person name="Stajich J.E."/>
            <person name="Spatafora J.W."/>
            <person name="Visel A."/>
            <person name="Grigoriev I.V."/>
        </authorList>
    </citation>
    <scope>NUCLEOTIDE SEQUENCE [LARGE SCALE GENOMIC DNA]</scope>
    <source>
        <strain evidence="2 3">CBS 115471</strain>
    </source>
</reference>
<dbReference type="STRING" id="1231657.A0A1Y1XZ60"/>
<organism evidence="2 3">
    <name type="scientific">Clohesyomyces aquaticus</name>
    <dbReference type="NCBI Taxonomy" id="1231657"/>
    <lineage>
        <taxon>Eukaryota</taxon>
        <taxon>Fungi</taxon>
        <taxon>Dikarya</taxon>
        <taxon>Ascomycota</taxon>
        <taxon>Pezizomycotina</taxon>
        <taxon>Dothideomycetes</taxon>
        <taxon>Pleosporomycetidae</taxon>
        <taxon>Pleosporales</taxon>
        <taxon>Lindgomycetaceae</taxon>
        <taxon>Clohesyomyces</taxon>
    </lineage>
</organism>